<comment type="catalytic activity">
    <reaction evidence="7">
        <text>L-threonyl-[protein] + ATP = O-phospho-L-threonyl-[protein] + ADP + H(+)</text>
        <dbReference type="Rhea" id="RHEA:46608"/>
        <dbReference type="Rhea" id="RHEA-COMP:11060"/>
        <dbReference type="Rhea" id="RHEA-COMP:11605"/>
        <dbReference type="ChEBI" id="CHEBI:15378"/>
        <dbReference type="ChEBI" id="CHEBI:30013"/>
        <dbReference type="ChEBI" id="CHEBI:30616"/>
        <dbReference type="ChEBI" id="CHEBI:61977"/>
        <dbReference type="ChEBI" id="CHEBI:456216"/>
        <dbReference type="EC" id="2.7.11.1"/>
    </reaction>
</comment>
<dbReference type="InterPro" id="IPR011009">
    <property type="entry name" value="Kinase-like_dom_sf"/>
</dbReference>
<dbReference type="PANTHER" id="PTHR44899">
    <property type="entry name" value="CAMK FAMILY PROTEIN KINASE"/>
    <property type="match status" value="1"/>
</dbReference>
<keyword evidence="3" id="KW-0808">Transferase</keyword>
<dbReference type="Gene3D" id="1.10.510.10">
    <property type="entry name" value="Transferase(Phosphotransferase) domain 1"/>
    <property type="match status" value="1"/>
</dbReference>
<evidence type="ECO:0000256" key="1">
    <source>
        <dbReference type="ARBA" id="ARBA00012513"/>
    </source>
</evidence>
<dbReference type="OrthoDB" id="248923at2759"/>
<keyword evidence="12" id="KW-1185">Reference proteome</keyword>
<accession>A0A813HD64</accession>
<evidence type="ECO:0000313" key="12">
    <source>
        <dbReference type="Proteomes" id="UP000654075"/>
    </source>
</evidence>
<dbReference type="Proteomes" id="UP000654075">
    <property type="component" value="Unassembled WGS sequence"/>
</dbReference>
<dbReference type="PROSITE" id="PS00108">
    <property type="entry name" value="PROTEIN_KINASE_ST"/>
    <property type="match status" value="1"/>
</dbReference>
<proteinExistence type="predicted"/>
<name>A0A813HD64_POLGL</name>
<evidence type="ECO:0000256" key="4">
    <source>
        <dbReference type="ARBA" id="ARBA00022741"/>
    </source>
</evidence>
<comment type="catalytic activity">
    <reaction evidence="8">
        <text>L-seryl-[protein] + ATP = O-phospho-L-seryl-[protein] + ADP + H(+)</text>
        <dbReference type="Rhea" id="RHEA:17989"/>
        <dbReference type="Rhea" id="RHEA-COMP:9863"/>
        <dbReference type="Rhea" id="RHEA-COMP:11604"/>
        <dbReference type="ChEBI" id="CHEBI:15378"/>
        <dbReference type="ChEBI" id="CHEBI:29999"/>
        <dbReference type="ChEBI" id="CHEBI:30616"/>
        <dbReference type="ChEBI" id="CHEBI:83421"/>
        <dbReference type="ChEBI" id="CHEBI:456216"/>
        <dbReference type="EC" id="2.7.11.1"/>
    </reaction>
</comment>
<evidence type="ECO:0000256" key="2">
    <source>
        <dbReference type="ARBA" id="ARBA00022527"/>
    </source>
</evidence>
<evidence type="ECO:0000256" key="5">
    <source>
        <dbReference type="ARBA" id="ARBA00022777"/>
    </source>
</evidence>
<dbReference type="OMA" id="HIITCHE"/>
<feature type="non-terminal residue" evidence="11">
    <location>
        <position position="1"/>
    </location>
</feature>
<dbReference type="SMART" id="SM00220">
    <property type="entry name" value="S_TKc"/>
    <property type="match status" value="1"/>
</dbReference>
<dbReference type="InterPro" id="IPR051131">
    <property type="entry name" value="NEK_Ser/Thr_kinase_NIMA"/>
</dbReference>
<feature type="domain" description="Protein kinase" evidence="10">
    <location>
        <begin position="1"/>
        <end position="162"/>
    </location>
</feature>
<dbReference type="GO" id="GO:0005524">
    <property type="term" value="F:ATP binding"/>
    <property type="evidence" value="ECO:0007669"/>
    <property type="project" value="UniProtKB-KW"/>
</dbReference>
<reference evidence="11" key="1">
    <citation type="submission" date="2021-02" db="EMBL/GenBank/DDBJ databases">
        <authorList>
            <person name="Dougan E. K."/>
            <person name="Rhodes N."/>
            <person name="Thang M."/>
            <person name="Chan C."/>
        </authorList>
    </citation>
    <scope>NUCLEOTIDE SEQUENCE</scope>
</reference>
<dbReference type="EC" id="2.7.11.1" evidence="1"/>
<sequence>GKLLPELQIIEWFVQSCFALKHVHERKVLHRDLKTQNIFLMATGQIKLGDFGIARVLDATKDYAKTMVGTPYYLSPEIIEDKPYNFKSDVWSLGVVLYEMTTLKHPFDADSLVILASKILKDQYPLPDAMYSDNLQALIKSMLCKDAQMRPFIPKILSNSFLQESMHNTNSRYNLGLDLSDFSSPSDTSAASKPSLAERRRQEVTAAAAQQPPPGDEALSSRPPALAPEPQAPAVYPASHAADAHGDGDSVLMGTVAPSAALAAANSEACLQEKASPAPAPQVEAEAEESEYEEEFEDYSGSEDGEKNPASELRQSVANLKLDDHSGGAASSAPAAEAEATTSKIGAKAESLRSYLRGQMPEADFMKAYELVKASGEVSAEEVKESVVDVLGADRAPELLTLFQLLCFLENVSAEQNAS</sequence>
<dbReference type="PROSITE" id="PS50011">
    <property type="entry name" value="PROTEIN_KINASE_DOM"/>
    <property type="match status" value="1"/>
</dbReference>
<gene>
    <name evidence="11" type="ORF">PGLA1383_LOCUS51437</name>
</gene>
<dbReference type="GO" id="GO:0004674">
    <property type="term" value="F:protein serine/threonine kinase activity"/>
    <property type="evidence" value="ECO:0007669"/>
    <property type="project" value="UniProtKB-KW"/>
</dbReference>
<dbReference type="AlphaFoldDB" id="A0A813HD64"/>
<evidence type="ECO:0000256" key="7">
    <source>
        <dbReference type="ARBA" id="ARBA00047899"/>
    </source>
</evidence>
<dbReference type="Pfam" id="PF00069">
    <property type="entry name" value="Pkinase"/>
    <property type="match status" value="1"/>
</dbReference>
<keyword evidence="2" id="KW-0723">Serine/threonine-protein kinase</keyword>
<dbReference type="InterPro" id="IPR008271">
    <property type="entry name" value="Ser/Thr_kinase_AS"/>
</dbReference>
<comment type="caution">
    <text evidence="11">The sequence shown here is derived from an EMBL/GenBank/DDBJ whole genome shotgun (WGS) entry which is preliminary data.</text>
</comment>
<feature type="region of interest" description="Disordered" evidence="9">
    <location>
        <begin position="323"/>
        <end position="344"/>
    </location>
</feature>
<dbReference type="PANTHER" id="PTHR44899:SF3">
    <property type="entry name" value="SERINE_THREONINE-PROTEIN KINASE NEK1"/>
    <property type="match status" value="1"/>
</dbReference>
<evidence type="ECO:0000313" key="11">
    <source>
        <dbReference type="EMBL" id="CAE8635864.1"/>
    </source>
</evidence>
<evidence type="ECO:0000256" key="6">
    <source>
        <dbReference type="ARBA" id="ARBA00022840"/>
    </source>
</evidence>
<feature type="region of interest" description="Disordered" evidence="9">
    <location>
        <begin position="272"/>
        <end position="310"/>
    </location>
</feature>
<dbReference type="InterPro" id="IPR000719">
    <property type="entry name" value="Prot_kinase_dom"/>
</dbReference>
<feature type="region of interest" description="Disordered" evidence="9">
    <location>
        <begin position="184"/>
        <end position="232"/>
    </location>
</feature>
<keyword evidence="4" id="KW-0547">Nucleotide-binding</keyword>
<dbReference type="SUPFAM" id="SSF56112">
    <property type="entry name" value="Protein kinase-like (PK-like)"/>
    <property type="match status" value="1"/>
</dbReference>
<evidence type="ECO:0000259" key="10">
    <source>
        <dbReference type="PROSITE" id="PS50011"/>
    </source>
</evidence>
<dbReference type="EMBL" id="CAJNNV010031363">
    <property type="protein sequence ID" value="CAE8635864.1"/>
    <property type="molecule type" value="Genomic_DNA"/>
</dbReference>
<keyword evidence="5" id="KW-0418">Kinase</keyword>
<evidence type="ECO:0000256" key="8">
    <source>
        <dbReference type="ARBA" id="ARBA00048679"/>
    </source>
</evidence>
<evidence type="ECO:0000256" key="9">
    <source>
        <dbReference type="SAM" id="MobiDB-lite"/>
    </source>
</evidence>
<feature type="compositionally biased region" description="Acidic residues" evidence="9">
    <location>
        <begin position="285"/>
        <end position="303"/>
    </location>
</feature>
<protein>
    <recommendedName>
        <fullName evidence="1">non-specific serine/threonine protein kinase</fullName>
        <ecNumber evidence="1">2.7.11.1</ecNumber>
    </recommendedName>
</protein>
<keyword evidence="6" id="KW-0067">ATP-binding</keyword>
<feature type="compositionally biased region" description="Low complexity" evidence="9">
    <location>
        <begin position="327"/>
        <end position="343"/>
    </location>
</feature>
<organism evidence="11 12">
    <name type="scientific">Polarella glacialis</name>
    <name type="common">Dinoflagellate</name>
    <dbReference type="NCBI Taxonomy" id="89957"/>
    <lineage>
        <taxon>Eukaryota</taxon>
        <taxon>Sar</taxon>
        <taxon>Alveolata</taxon>
        <taxon>Dinophyceae</taxon>
        <taxon>Suessiales</taxon>
        <taxon>Suessiaceae</taxon>
        <taxon>Polarella</taxon>
    </lineage>
</organism>
<evidence type="ECO:0000256" key="3">
    <source>
        <dbReference type="ARBA" id="ARBA00022679"/>
    </source>
</evidence>